<dbReference type="Pfam" id="PF19060">
    <property type="entry name" value="DVNP"/>
    <property type="match status" value="1"/>
</dbReference>
<evidence type="ECO:0000313" key="2">
    <source>
        <dbReference type="EMBL" id="QHU34180.1"/>
    </source>
</evidence>
<evidence type="ECO:0000256" key="1">
    <source>
        <dbReference type="SAM" id="MobiDB-lite"/>
    </source>
</evidence>
<sequence>MARFSKGSDGLYHIKGGKYTFVKGSRAQVWHGTAYETTGGLRKGDLKMNKHGRVVSTKKSATAKKEKRLEKAGYFTKKGVFGFVKKSSSSKSRKSRRSRKSKRSKKSRK</sequence>
<feature type="region of interest" description="Disordered" evidence="1">
    <location>
        <begin position="85"/>
        <end position="109"/>
    </location>
</feature>
<feature type="compositionally biased region" description="Basic residues" evidence="1">
    <location>
        <begin position="91"/>
        <end position="109"/>
    </location>
</feature>
<name>A0A6C0LUX3_9ZZZZ</name>
<organism evidence="2">
    <name type="scientific">viral metagenome</name>
    <dbReference type="NCBI Taxonomy" id="1070528"/>
    <lineage>
        <taxon>unclassified sequences</taxon>
        <taxon>metagenomes</taxon>
        <taxon>organismal metagenomes</taxon>
    </lineage>
</organism>
<dbReference type="GO" id="GO:0003677">
    <property type="term" value="F:DNA binding"/>
    <property type="evidence" value="ECO:0007669"/>
    <property type="project" value="InterPro"/>
</dbReference>
<dbReference type="InterPro" id="IPR043928">
    <property type="entry name" value="DNVP"/>
</dbReference>
<accession>A0A6C0LUX3</accession>
<dbReference type="GO" id="GO:0051276">
    <property type="term" value="P:chromosome organization"/>
    <property type="evidence" value="ECO:0007669"/>
    <property type="project" value="InterPro"/>
</dbReference>
<dbReference type="AlphaFoldDB" id="A0A6C0LUX3"/>
<reference evidence="2" key="1">
    <citation type="journal article" date="2020" name="Nature">
        <title>Giant virus diversity and host interactions through global metagenomics.</title>
        <authorList>
            <person name="Schulz F."/>
            <person name="Roux S."/>
            <person name="Paez-Espino D."/>
            <person name="Jungbluth S."/>
            <person name="Walsh D.A."/>
            <person name="Denef V.J."/>
            <person name="McMahon K.D."/>
            <person name="Konstantinidis K.T."/>
            <person name="Eloe-Fadrosh E.A."/>
            <person name="Kyrpides N.C."/>
            <person name="Woyke T."/>
        </authorList>
    </citation>
    <scope>NUCLEOTIDE SEQUENCE</scope>
    <source>
        <strain evidence="2">GVMAG-S-1016713-123</strain>
    </source>
</reference>
<dbReference type="EMBL" id="MN740567">
    <property type="protein sequence ID" value="QHU34180.1"/>
    <property type="molecule type" value="Genomic_DNA"/>
</dbReference>
<proteinExistence type="predicted"/>
<protein>
    <submittedName>
        <fullName evidence="2">Uncharacterized protein</fullName>
    </submittedName>
</protein>